<dbReference type="InterPro" id="IPR004358">
    <property type="entry name" value="Sig_transdc_His_kin-like_C"/>
</dbReference>
<dbReference type="EMBL" id="CP071793">
    <property type="protein sequence ID" value="QTD51604.1"/>
    <property type="molecule type" value="Genomic_DNA"/>
</dbReference>
<dbReference type="PROSITE" id="PS50113">
    <property type="entry name" value="PAC"/>
    <property type="match status" value="1"/>
</dbReference>
<evidence type="ECO:0000313" key="13">
    <source>
        <dbReference type="Proteomes" id="UP000663929"/>
    </source>
</evidence>
<keyword evidence="4" id="KW-0808">Transferase</keyword>
<dbReference type="KEGG" id="scor:J3U87_03965"/>
<gene>
    <name evidence="12" type="ORF">J3U87_03965</name>
</gene>
<evidence type="ECO:0000259" key="10">
    <source>
        <dbReference type="PROSITE" id="PS50112"/>
    </source>
</evidence>
<dbReference type="RefSeq" id="WP_237381732.1">
    <property type="nucleotide sequence ID" value="NZ_CP071793.1"/>
</dbReference>
<dbReference type="Gene3D" id="3.30.565.10">
    <property type="entry name" value="Histidine kinase-like ATPase, C-terminal domain"/>
    <property type="match status" value="1"/>
</dbReference>
<dbReference type="SMART" id="SM00448">
    <property type="entry name" value="REC"/>
    <property type="match status" value="1"/>
</dbReference>
<feature type="domain" description="PAS" evidence="10">
    <location>
        <begin position="3"/>
        <end position="51"/>
    </location>
</feature>
<dbReference type="InterPro" id="IPR035965">
    <property type="entry name" value="PAS-like_dom_sf"/>
</dbReference>
<dbReference type="GO" id="GO:0000155">
    <property type="term" value="F:phosphorelay sensor kinase activity"/>
    <property type="evidence" value="ECO:0007669"/>
    <property type="project" value="InterPro"/>
</dbReference>
<keyword evidence="7" id="KW-0175">Coiled coil</keyword>
<evidence type="ECO:0000259" key="9">
    <source>
        <dbReference type="PROSITE" id="PS50110"/>
    </source>
</evidence>
<dbReference type="SMART" id="SM00387">
    <property type="entry name" value="HATPase_c"/>
    <property type="match status" value="1"/>
</dbReference>
<evidence type="ECO:0000256" key="4">
    <source>
        <dbReference type="ARBA" id="ARBA00022679"/>
    </source>
</evidence>
<evidence type="ECO:0000256" key="2">
    <source>
        <dbReference type="ARBA" id="ARBA00012438"/>
    </source>
</evidence>
<reference evidence="12" key="1">
    <citation type="submission" date="2021-03" db="EMBL/GenBank/DDBJ databases">
        <title>Acanthopleuribacteraceae sp. M133.</title>
        <authorList>
            <person name="Wang G."/>
        </authorList>
    </citation>
    <scope>NUCLEOTIDE SEQUENCE</scope>
    <source>
        <strain evidence="12">M133</strain>
    </source>
</reference>
<dbReference type="Pfam" id="PF02518">
    <property type="entry name" value="HATPase_c"/>
    <property type="match status" value="1"/>
</dbReference>
<dbReference type="InterPro" id="IPR036097">
    <property type="entry name" value="HisK_dim/P_sf"/>
</dbReference>
<dbReference type="InterPro" id="IPR036890">
    <property type="entry name" value="HATPase_C_sf"/>
</dbReference>
<keyword evidence="3 6" id="KW-0597">Phosphoprotein</keyword>
<dbReference type="PANTHER" id="PTHR43047">
    <property type="entry name" value="TWO-COMPONENT HISTIDINE PROTEIN KINASE"/>
    <property type="match status" value="1"/>
</dbReference>
<feature type="domain" description="Histidine kinase" evidence="8">
    <location>
        <begin position="145"/>
        <end position="366"/>
    </location>
</feature>
<evidence type="ECO:0000259" key="8">
    <source>
        <dbReference type="PROSITE" id="PS50109"/>
    </source>
</evidence>
<dbReference type="CDD" id="cd00130">
    <property type="entry name" value="PAS"/>
    <property type="match status" value="1"/>
</dbReference>
<dbReference type="Gene3D" id="3.40.50.2300">
    <property type="match status" value="1"/>
</dbReference>
<dbReference type="SMART" id="SM00091">
    <property type="entry name" value="PAS"/>
    <property type="match status" value="1"/>
</dbReference>
<dbReference type="Pfam" id="PF00512">
    <property type="entry name" value="HisKA"/>
    <property type="match status" value="1"/>
</dbReference>
<comment type="catalytic activity">
    <reaction evidence="1">
        <text>ATP + protein L-histidine = ADP + protein N-phospho-L-histidine.</text>
        <dbReference type="EC" id="2.7.13.3"/>
    </reaction>
</comment>
<keyword evidence="5" id="KW-0418">Kinase</keyword>
<dbReference type="EC" id="2.7.13.3" evidence="2"/>
<evidence type="ECO:0000313" key="12">
    <source>
        <dbReference type="EMBL" id="QTD51604.1"/>
    </source>
</evidence>
<dbReference type="Gene3D" id="1.10.287.130">
    <property type="match status" value="1"/>
</dbReference>
<accession>A0A8A4TQY8</accession>
<proteinExistence type="predicted"/>
<name>A0A8A4TQY8_SULCO</name>
<dbReference type="CDD" id="cd17546">
    <property type="entry name" value="REC_hyHK_CKI1_RcsC-like"/>
    <property type="match status" value="1"/>
</dbReference>
<dbReference type="FunFam" id="3.30.565.10:FF:000010">
    <property type="entry name" value="Sensor histidine kinase RcsC"/>
    <property type="match status" value="1"/>
</dbReference>
<keyword evidence="13" id="KW-1185">Reference proteome</keyword>
<dbReference type="InterPro" id="IPR001789">
    <property type="entry name" value="Sig_transdc_resp-reg_receiver"/>
</dbReference>
<dbReference type="SUPFAM" id="SSF52172">
    <property type="entry name" value="CheY-like"/>
    <property type="match status" value="1"/>
</dbReference>
<evidence type="ECO:0000256" key="5">
    <source>
        <dbReference type="ARBA" id="ARBA00022777"/>
    </source>
</evidence>
<evidence type="ECO:0000259" key="11">
    <source>
        <dbReference type="PROSITE" id="PS50113"/>
    </source>
</evidence>
<evidence type="ECO:0000256" key="3">
    <source>
        <dbReference type="ARBA" id="ARBA00022553"/>
    </source>
</evidence>
<dbReference type="InterPro" id="IPR000700">
    <property type="entry name" value="PAS-assoc_C"/>
</dbReference>
<dbReference type="PROSITE" id="PS50110">
    <property type="entry name" value="RESPONSE_REGULATORY"/>
    <property type="match status" value="1"/>
</dbReference>
<dbReference type="SUPFAM" id="SSF55874">
    <property type="entry name" value="ATPase domain of HSP90 chaperone/DNA topoisomerase II/histidine kinase"/>
    <property type="match status" value="1"/>
</dbReference>
<dbReference type="InterPro" id="IPR013656">
    <property type="entry name" value="PAS_4"/>
</dbReference>
<feature type="coiled-coil region" evidence="7">
    <location>
        <begin position="111"/>
        <end position="145"/>
    </location>
</feature>
<dbReference type="SUPFAM" id="SSF55785">
    <property type="entry name" value="PYP-like sensor domain (PAS domain)"/>
    <property type="match status" value="1"/>
</dbReference>
<dbReference type="AlphaFoldDB" id="A0A8A4TQY8"/>
<feature type="domain" description="PAC" evidence="11">
    <location>
        <begin position="74"/>
        <end position="127"/>
    </location>
</feature>
<sequence length="509" mass="56326">MVKRTDLLDLIGALPDAMFVKDLEGRYQYINEAGAAVFGLTPDEVIGRTDVDLFPESQGQDIWKIDLEIIAEGKPRTYEGRRTYQGKSEWYWTKKAPLRDAKGEIRGLVGIARNITERKHQEEELRAAKQRAEEANSAKSRFLANMSHELRTPLHAILSLSEVITHQLADAAISKEVFAQLEILQSGAQNLGSLIDDILDFSKLEAGHMKVSAKPQNVQKWIDHLTGLYLPLAERRELQLVVHQAKNLPEILAFDGSKSTQILSNILGNAIKFTPSGKSIEFRIGMRSQQLVFRVADQGIGIGPDQVNLIFEEFHQGDDTLTKEYQGTGLGLTIASRLANLMGGRITVESELNRGTTFEVVIPVEVVASSPDNPGVTKDQSAILNNMRVMAVEDNPINRMTLEAMLHQFGTTTILAENGEQAIELAALHLPDVILMDIRMPKMSGFETYLHLRECAETAAIPVIGLSADALAEQRDKALALGMVDYLTKPLNLANLKKALLRHCHGGKK</sequence>
<dbReference type="Proteomes" id="UP000663929">
    <property type="component" value="Chromosome"/>
</dbReference>
<dbReference type="InterPro" id="IPR011006">
    <property type="entry name" value="CheY-like_superfamily"/>
</dbReference>
<feature type="modified residue" description="4-aspartylphosphate" evidence="6">
    <location>
        <position position="437"/>
    </location>
</feature>
<dbReference type="Gene3D" id="3.30.450.20">
    <property type="entry name" value="PAS domain"/>
    <property type="match status" value="1"/>
</dbReference>
<dbReference type="InterPro" id="IPR005467">
    <property type="entry name" value="His_kinase_dom"/>
</dbReference>
<dbReference type="SMART" id="SM00388">
    <property type="entry name" value="HisKA"/>
    <property type="match status" value="1"/>
</dbReference>
<dbReference type="NCBIfam" id="TIGR00229">
    <property type="entry name" value="sensory_box"/>
    <property type="match status" value="1"/>
</dbReference>
<dbReference type="InterPro" id="IPR003594">
    <property type="entry name" value="HATPase_dom"/>
</dbReference>
<dbReference type="PROSITE" id="PS50112">
    <property type="entry name" value="PAS"/>
    <property type="match status" value="1"/>
</dbReference>
<evidence type="ECO:0000256" key="7">
    <source>
        <dbReference type="SAM" id="Coils"/>
    </source>
</evidence>
<dbReference type="PROSITE" id="PS50109">
    <property type="entry name" value="HIS_KIN"/>
    <property type="match status" value="1"/>
</dbReference>
<dbReference type="Pfam" id="PF00072">
    <property type="entry name" value="Response_reg"/>
    <property type="match status" value="1"/>
</dbReference>
<feature type="domain" description="Response regulatory" evidence="9">
    <location>
        <begin position="388"/>
        <end position="504"/>
    </location>
</feature>
<dbReference type="Pfam" id="PF08448">
    <property type="entry name" value="PAS_4"/>
    <property type="match status" value="1"/>
</dbReference>
<dbReference type="InterPro" id="IPR000014">
    <property type="entry name" value="PAS"/>
</dbReference>
<dbReference type="InterPro" id="IPR003661">
    <property type="entry name" value="HisK_dim/P_dom"/>
</dbReference>
<protein>
    <recommendedName>
        <fullName evidence="2">histidine kinase</fullName>
        <ecNumber evidence="2">2.7.13.3</ecNumber>
    </recommendedName>
</protein>
<dbReference type="CDD" id="cd00082">
    <property type="entry name" value="HisKA"/>
    <property type="match status" value="1"/>
</dbReference>
<dbReference type="PRINTS" id="PR00344">
    <property type="entry name" value="BCTRLSENSOR"/>
</dbReference>
<dbReference type="CDD" id="cd16922">
    <property type="entry name" value="HATPase_EvgS-ArcB-TorS-like"/>
    <property type="match status" value="1"/>
</dbReference>
<organism evidence="12 13">
    <name type="scientific">Sulfidibacter corallicola</name>
    <dbReference type="NCBI Taxonomy" id="2818388"/>
    <lineage>
        <taxon>Bacteria</taxon>
        <taxon>Pseudomonadati</taxon>
        <taxon>Acidobacteriota</taxon>
        <taxon>Holophagae</taxon>
        <taxon>Acanthopleuribacterales</taxon>
        <taxon>Acanthopleuribacteraceae</taxon>
        <taxon>Sulfidibacter</taxon>
    </lineage>
</organism>
<evidence type="ECO:0000256" key="1">
    <source>
        <dbReference type="ARBA" id="ARBA00000085"/>
    </source>
</evidence>
<evidence type="ECO:0000256" key="6">
    <source>
        <dbReference type="PROSITE-ProRule" id="PRU00169"/>
    </source>
</evidence>
<dbReference type="SUPFAM" id="SSF47384">
    <property type="entry name" value="Homodimeric domain of signal transducing histidine kinase"/>
    <property type="match status" value="1"/>
</dbReference>